<reference evidence="2" key="1">
    <citation type="submission" date="2014-04" db="EMBL/GenBank/DDBJ databases">
        <title>Evolutionary Origins and Diversification of the Mycorrhizal Mutualists.</title>
        <authorList>
            <consortium name="DOE Joint Genome Institute"/>
            <consortium name="Mycorrhizal Genomics Consortium"/>
            <person name="Kohler A."/>
            <person name="Kuo A."/>
            <person name="Nagy L.G."/>
            <person name="Floudas D."/>
            <person name="Copeland A."/>
            <person name="Barry K.W."/>
            <person name="Cichocki N."/>
            <person name="Veneault-Fourrey C."/>
            <person name="LaButti K."/>
            <person name="Lindquist E.A."/>
            <person name="Lipzen A."/>
            <person name="Lundell T."/>
            <person name="Morin E."/>
            <person name="Murat C."/>
            <person name="Riley R."/>
            <person name="Ohm R."/>
            <person name="Sun H."/>
            <person name="Tunlid A."/>
            <person name="Henrissat B."/>
            <person name="Grigoriev I.V."/>
            <person name="Hibbett D.S."/>
            <person name="Martin F."/>
        </authorList>
    </citation>
    <scope>NUCLEOTIDE SEQUENCE [LARGE SCALE GENOMIC DNA]</scope>
    <source>
        <strain evidence="2">FD-334 SS-4</strain>
    </source>
</reference>
<dbReference type="EMBL" id="KN817534">
    <property type="protein sequence ID" value="KJA24975.1"/>
    <property type="molecule type" value="Genomic_DNA"/>
</dbReference>
<protein>
    <submittedName>
        <fullName evidence="1">Uncharacterized protein</fullName>
    </submittedName>
</protein>
<sequence length="124" mass="13451">MDSSSFTGIITGGVQDLSALLPLLGTEQCENHVGSALDRGFLYSSVTPISIFGSLGIARASFNILIASINIQQYRFLGATKLNDGGFDARGVVVPMISLDPHRPKRFLVESRLETMLIDEHIEN</sequence>
<evidence type="ECO:0000313" key="1">
    <source>
        <dbReference type="EMBL" id="KJA24975.1"/>
    </source>
</evidence>
<dbReference type="AlphaFoldDB" id="A0A0D2Q068"/>
<proteinExistence type="predicted"/>
<organism evidence="1 2">
    <name type="scientific">Hypholoma sublateritium (strain FD-334 SS-4)</name>
    <dbReference type="NCBI Taxonomy" id="945553"/>
    <lineage>
        <taxon>Eukaryota</taxon>
        <taxon>Fungi</taxon>
        <taxon>Dikarya</taxon>
        <taxon>Basidiomycota</taxon>
        <taxon>Agaricomycotina</taxon>
        <taxon>Agaricomycetes</taxon>
        <taxon>Agaricomycetidae</taxon>
        <taxon>Agaricales</taxon>
        <taxon>Agaricineae</taxon>
        <taxon>Strophariaceae</taxon>
        <taxon>Hypholoma</taxon>
    </lineage>
</organism>
<dbReference type="STRING" id="945553.A0A0D2Q068"/>
<keyword evidence="2" id="KW-1185">Reference proteome</keyword>
<gene>
    <name evidence="1" type="ORF">HYPSUDRAFT_135537</name>
</gene>
<accession>A0A0D2Q068</accession>
<evidence type="ECO:0000313" key="2">
    <source>
        <dbReference type="Proteomes" id="UP000054270"/>
    </source>
</evidence>
<dbReference type="OMA" id="TEQCENH"/>
<dbReference type="OrthoDB" id="3032844at2759"/>
<name>A0A0D2Q068_HYPSF</name>
<dbReference type="Proteomes" id="UP000054270">
    <property type="component" value="Unassembled WGS sequence"/>
</dbReference>
<feature type="non-terminal residue" evidence="1">
    <location>
        <position position="124"/>
    </location>
</feature>